<organism evidence="11 12">
    <name type="scientific">Exophiala bonariae</name>
    <dbReference type="NCBI Taxonomy" id="1690606"/>
    <lineage>
        <taxon>Eukaryota</taxon>
        <taxon>Fungi</taxon>
        <taxon>Dikarya</taxon>
        <taxon>Ascomycota</taxon>
        <taxon>Pezizomycotina</taxon>
        <taxon>Eurotiomycetes</taxon>
        <taxon>Chaetothyriomycetidae</taxon>
        <taxon>Chaetothyriales</taxon>
        <taxon>Herpotrichiellaceae</taxon>
        <taxon>Exophiala</taxon>
    </lineage>
</organism>
<dbReference type="SUPFAM" id="SSF103473">
    <property type="entry name" value="MFS general substrate transporter"/>
    <property type="match status" value="1"/>
</dbReference>
<keyword evidence="12" id="KW-1185">Reference proteome</keyword>
<feature type="compositionally biased region" description="Basic and acidic residues" evidence="8">
    <location>
        <begin position="16"/>
        <end position="33"/>
    </location>
</feature>
<comment type="caution">
    <text evidence="11">The sequence shown here is derived from an EMBL/GenBank/DDBJ whole genome shotgun (WGS) entry which is preliminary data.</text>
</comment>
<feature type="transmembrane region" description="Helical" evidence="9">
    <location>
        <begin position="189"/>
        <end position="209"/>
    </location>
</feature>
<evidence type="ECO:0000256" key="1">
    <source>
        <dbReference type="ARBA" id="ARBA00004141"/>
    </source>
</evidence>
<feature type="transmembrane region" description="Helical" evidence="9">
    <location>
        <begin position="387"/>
        <end position="408"/>
    </location>
</feature>
<feature type="transmembrane region" description="Helical" evidence="9">
    <location>
        <begin position="362"/>
        <end position="381"/>
    </location>
</feature>
<evidence type="ECO:0000256" key="3">
    <source>
        <dbReference type="ARBA" id="ARBA00022692"/>
    </source>
</evidence>
<evidence type="ECO:0000256" key="2">
    <source>
        <dbReference type="ARBA" id="ARBA00022448"/>
    </source>
</evidence>
<dbReference type="PROSITE" id="PS50850">
    <property type="entry name" value="MFS"/>
    <property type="match status" value="1"/>
</dbReference>
<dbReference type="Proteomes" id="UP001358417">
    <property type="component" value="Unassembled WGS sequence"/>
</dbReference>
<feature type="transmembrane region" description="Helical" evidence="9">
    <location>
        <begin position="98"/>
        <end position="117"/>
    </location>
</feature>
<dbReference type="GO" id="GO:0043565">
    <property type="term" value="F:sequence-specific DNA binding"/>
    <property type="evidence" value="ECO:0007669"/>
    <property type="project" value="InterPro"/>
</dbReference>
<evidence type="ECO:0000259" key="10">
    <source>
        <dbReference type="PROSITE" id="PS50850"/>
    </source>
</evidence>
<keyword evidence="7" id="KW-0804">Transcription</keyword>
<keyword evidence="6 9" id="KW-0472">Membrane</keyword>
<dbReference type="RefSeq" id="XP_064707513.1">
    <property type="nucleotide sequence ID" value="XM_064856337.1"/>
</dbReference>
<dbReference type="GO" id="GO:0016020">
    <property type="term" value="C:membrane"/>
    <property type="evidence" value="ECO:0007669"/>
    <property type="project" value="UniProtKB-SubCell"/>
</dbReference>
<feature type="transmembrane region" description="Helical" evidence="9">
    <location>
        <begin position="297"/>
        <end position="321"/>
    </location>
</feature>
<dbReference type="Pfam" id="PF07690">
    <property type="entry name" value="MFS_1"/>
    <property type="match status" value="1"/>
</dbReference>
<sequence>MTGLSPKLDFRSSAAMEKRDVEQVEVKGDHEPSPDELIAGSDQRIKRSALERRLLLKADLVIVPLISAAYLASYLDRNSIGNARIMGLQKDLRMNADQFYNCLTMFFIGYAVSMFPANLTARKFKPNRSLGVAVVFFGICCCGMAEAKNYATILGLRICLGIGQGFIQMAPIYCSLWYRRDELATRSSIYYACATLSGAFGGLIAYGVQSDLGSQGGRKPWSWLFLIEGVLAIGIGLLVILALPRFPDDLHRREKRHWLFKPEEIDLAYNRYNAYNAEGDKFRIKQLLAVLKDVKSYFFSFIQSAAVLGVSVVGSFLPTFIHDFGFSPVRTQLFTVIPYALAFVTVITVGYLSDRWNTKGPFLFASCCIGCLGYILLMTVSATTARVVATCLVTAGCYPIGILLPVWLSINTPNFTKRGATWAFSEIFGIGFSIMGTRIYTEPPRYYRGHGTVLGFFAFAAINVAAAYLWMRRQNRKKDAILEDYARRGEMHPHIAQRMTLEALQDEHIAFRYVL</sequence>
<gene>
    <name evidence="11" type="ORF">LTR84_012830</name>
</gene>
<dbReference type="InterPro" id="IPR011701">
    <property type="entry name" value="MFS"/>
</dbReference>
<evidence type="ECO:0000256" key="6">
    <source>
        <dbReference type="ARBA" id="ARBA00023136"/>
    </source>
</evidence>
<dbReference type="GO" id="GO:0003700">
    <property type="term" value="F:DNA-binding transcription factor activity"/>
    <property type="evidence" value="ECO:0007669"/>
    <property type="project" value="InterPro"/>
</dbReference>
<comment type="subcellular location">
    <subcellularLocation>
        <location evidence="1">Membrane</location>
        <topology evidence="1">Multi-pass membrane protein</topology>
    </subcellularLocation>
</comment>
<evidence type="ECO:0000256" key="5">
    <source>
        <dbReference type="ARBA" id="ARBA00023015"/>
    </source>
</evidence>
<feature type="transmembrane region" description="Helical" evidence="9">
    <location>
        <begin position="221"/>
        <end position="243"/>
    </location>
</feature>
<feature type="transmembrane region" description="Helical" evidence="9">
    <location>
        <begin position="420"/>
        <end position="440"/>
    </location>
</feature>
<feature type="region of interest" description="Disordered" evidence="8">
    <location>
        <begin position="1"/>
        <end position="37"/>
    </location>
</feature>
<dbReference type="PANTHER" id="PTHR43791">
    <property type="entry name" value="PERMEASE-RELATED"/>
    <property type="match status" value="1"/>
</dbReference>
<proteinExistence type="predicted"/>
<evidence type="ECO:0000313" key="12">
    <source>
        <dbReference type="Proteomes" id="UP001358417"/>
    </source>
</evidence>
<keyword evidence="3 9" id="KW-0812">Transmembrane</keyword>
<dbReference type="FunFam" id="1.20.1250.20:FF:000013">
    <property type="entry name" value="MFS general substrate transporter"/>
    <property type="match status" value="1"/>
</dbReference>
<evidence type="ECO:0000256" key="8">
    <source>
        <dbReference type="SAM" id="MobiDB-lite"/>
    </source>
</evidence>
<keyword evidence="4 9" id="KW-1133">Transmembrane helix</keyword>
<name>A0AAV9ND47_9EURO</name>
<dbReference type="GO" id="GO:0022857">
    <property type="term" value="F:transmembrane transporter activity"/>
    <property type="evidence" value="ECO:0007669"/>
    <property type="project" value="InterPro"/>
</dbReference>
<dbReference type="InterPro" id="IPR036259">
    <property type="entry name" value="MFS_trans_sf"/>
</dbReference>
<dbReference type="InterPro" id="IPR020846">
    <property type="entry name" value="MFS_dom"/>
</dbReference>
<keyword evidence="2" id="KW-0813">Transport</keyword>
<dbReference type="InterPro" id="IPR018062">
    <property type="entry name" value="HTH_AraC-typ_CS"/>
</dbReference>
<keyword evidence="5" id="KW-0805">Transcription regulation</keyword>
<reference evidence="11 12" key="1">
    <citation type="submission" date="2023-08" db="EMBL/GenBank/DDBJ databases">
        <title>Black Yeasts Isolated from many extreme environments.</title>
        <authorList>
            <person name="Coleine C."/>
            <person name="Stajich J.E."/>
            <person name="Selbmann L."/>
        </authorList>
    </citation>
    <scope>NUCLEOTIDE SEQUENCE [LARGE SCALE GENOMIC DNA]</scope>
    <source>
        <strain evidence="11 12">CCFEE 5792</strain>
    </source>
</reference>
<protein>
    <recommendedName>
        <fullName evidence="10">Major facilitator superfamily (MFS) profile domain-containing protein</fullName>
    </recommendedName>
</protein>
<accession>A0AAV9ND47</accession>
<evidence type="ECO:0000256" key="4">
    <source>
        <dbReference type="ARBA" id="ARBA00022989"/>
    </source>
</evidence>
<evidence type="ECO:0000313" key="11">
    <source>
        <dbReference type="EMBL" id="KAK5055082.1"/>
    </source>
</evidence>
<feature type="transmembrane region" description="Helical" evidence="9">
    <location>
        <begin position="452"/>
        <end position="471"/>
    </location>
</feature>
<dbReference type="Gene3D" id="1.20.1250.20">
    <property type="entry name" value="MFS general substrate transporter like domains"/>
    <property type="match status" value="2"/>
</dbReference>
<dbReference type="EMBL" id="JAVRRD010000009">
    <property type="protein sequence ID" value="KAK5055082.1"/>
    <property type="molecule type" value="Genomic_DNA"/>
</dbReference>
<feature type="transmembrane region" description="Helical" evidence="9">
    <location>
        <begin position="333"/>
        <end position="353"/>
    </location>
</feature>
<evidence type="ECO:0000256" key="7">
    <source>
        <dbReference type="ARBA" id="ARBA00023163"/>
    </source>
</evidence>
<dbReference type="PROSITE" id="PS00041">
    <property type="entry name" value="HTH_ARAC_FAMILY_1"/>
    <property type="match status" value="1"/>
</dbReference>
<feature type="transmembrane region" description="Helical" evidence="9">
    <location>
        <begin position="153"/>
        <end position="177"/>
    </location>
</feature>
<feature type="domain" description="Major facilitator superfamily (MFS) profile" evidence="10">
    <location>
        <begin position="62"/>
        <end position="478"/>
    </location>
</feature>
<dbReference type="PANTHER" id="PTHR43791:SF36">
    <property type="entry name" value="TRANSPORTER, PUTATIVE (AFU_ORTHOLOGUE AFUA_6G08340)-RELATED"/>
    <property type="match status" value="1"/>
</dbReference>
<dbReference type="GeneID" id="89980967"/>
<evidence type="ECO:0000256" key="9">
    <source>
        <dbReference type="SAM" id="Phobius"/>
    </source>
</evidence>
<dbReference type="AlphaFoldDB" id="A0AAV9ND47"/>